<organism evidence="1">
    <name type="scientific">Candidatus Kentrum sp. LPFa</name>
    <dbReference type="NCBI Taxonomy" id="2126335"/>
    <lineage>
        <taxon>Bacteria</taxon>
        <taxon>Pseudomonadati</taxon>
        <taxon>Pseudomonadota</taxon>
        <taxon>Gammaproteobacteria</taxon>
        <taxon>Candidatus Kentrum</taxon>
    </lineage>
</organism>
<proteinExistence type="predicted"/>
<sequence>MFRDLGLYVTGGVEDQWHDDNPSSPVRGGAVCGAIQTFFQQNIGEFDEADLNIETRLAGAPLSGESLDLSVAIGTTGRATE</sequence>
<dbReference type="AlphaFoldDB" id="A0A450WKU1"/>
<gene>
    <name evidence="1" type="ORF">BECKLPF1236B_GA0070989_11222</name>
</gene>
<name>A0A450WKU1_9GAMM</name>
<evidence type="ECO:0000313" key="1">
    <source>
        <dbReference type="EMBL" id="VFK17646.1"/>
    </source>
</evidence>
<accession>A0A450WKU1</accession>
<reference evidence="1" key="1">
    <citation type="submission" date="2019-02" db="EMBL/GenBank/DDBJ databases">
        <authorList>
            <person name="Gruber-Vodicka R. H."/>
            <person name="Seah K. B. B."/>
        </authorList>
    </citation>
    <scope>NUCLEOTIDE SEQUENCE</scope>
    <source>
        <strain evidence="1">BECK_S313</strain>
    </source>
</reference>
<protein>
    <submittedName>
        <fullName evidence="1">Uncharacterized protein</fullName>
    </submittedName>
</protein>
<dbReference type="EMBL" id="CAADFK010000122">
    <property type="protein sequence ID" value="VFK17646.1"/>
    <property type="molecule type" value="Genomic_DNA"/>
</dbReference>